<name>A0AAD4HJM9_9AGAM</name>
<reference evidence="1" key="1">
    <citation type="journal article" date="2020" name="New Phytol.">
        <title>Comparative genomics reveals dynamic genome evolution in host specialist ectomycorrhizal fungi.</title>
        <authorList>
            <person name="Lofgren L.A."/>
            <person name="Nguyen N.H."/>
            <person name="Vilgalys R."/>
            <person name="Ruytinx J."/>
            <person name="Liao H.L."/>
            <person name="Branco S."/>
            <person name="Kuo A."/>
            <person name="LaButti K."/>
            <person name="Lipzen A."/>
            <person name="Andreopoulos W."/>
            <person name="Pangilinan J."/>
            <person name="Riley R."/>
            <person name="Hundley H."/>
            <person name="Na H."/>
            <person name="Barry K."/>
            <person name="Grigoriev I.V."/>
            <person name="Stajich J.E."/>
            <person name="Kennedy P.G."/>
        </authorList>
    </citation>
    <scope>NUCLEOTIDE SEQUENCE</scope>
    <source>
        <strain evidence="1">FC203</strain>
    </source>
</reference>
<dbReference type="RefSeq" id="XP_041223490.1">
    <property type="nucleotide sequence ID" value="XM_041362316.1"/>
</dbReference>
<protein>
    <submittedName>
        <fullName evidence="1">Uncharacterized protein</fullName>
    </submittedName>
</protein>
<proteinExistence type="predicted"/>
<dbReference type="Proteomes" id="UP001195769">
    <property type="component" value="Unassembled WGS sequence"/>
</dbReference>
<gene>
    <name evidence="1" type="ORF">F5891DRAFT_1046729</name>
</gene>
<comment type="caution">
    <text evidence="1">The sequence shown here is derived from an EMBL/GenBank/DDBJ whole genome shotgun (WGS) entry which is preliminary data.</text>
</comment>
<keyword evidence="2" id="KW-1185">Reference proteome</keyword>
<dbReference type="EMBL" id="JABBWK010000043">
    <property type="protein sequence ID" value="KAG1897914.1"/>
    <property type="molecule type" value="Genomic_DNA"/>
</dbReference>
<evidence type="ECO:0000313" key="1">
    <source>
        <dbReference type="EMBL" id="KAG1897914.1"/>
    </source>
</evidence>
<dbReference type="GeneID" id="64656614"/>
<organism evidence="1 2">
    <name type="scientific">Suillus fuscotomentosus</name>
    <dbReference type="NCBI Taxonomy" id="1912939"/>
    <lineage>
        <taxon>Eukaryota</taxon>
        <taxon>Fungi</taxon>
        <taxon>Dikarya</taxon>
        <taxon>Basidiomycota</taxon>
        <taxon>Agaricomycotina</taxon>
        <taxon>Agaricomycetes</taxon>
        <taxon>Agaricomycetidae</taxon>
        <taxon>Boletales</taxon>
        <taxon>Suillineae</taxon>
        <taxon>Suillaceae</taxon>
        <taxon>Suillus</taxon>
    </lineage>
</organism>
<sequence>MTRELRWLSSKFWSSRAAVVTLVCTNLLPSSRTLFSNLLRINLTACNDSFDRSVGGRFLRTNFAAAFNFSLPLG</sequence>
<accession>A0AAD4HJM9</accession>
<dbReference type="AlphaFoldDB" id="A0AAD4HJM9"/>
<evidence type="ECO:0000313" key="2">
    <source>
        <dbReference type="Proteomes" id="UP001195769"/>
    </source>
</evidence>